<evidence type="ECO:0000313" key="1">
    <source>
        <dbReference type="EMBL" id="OGN29043.1"/>
    </source>
</evidence>
<reference evidence="1 2" key="1">
    <citation type="journal article" date="2016" name="Nat. Commun.">
        <title>Thousands of microbial genomes shed light on interconnected biogeochemical processes in an aquifer system.</title>
        <authorList>
            <person name="Anantharaman K."/>
            <person name="Brown C.T."/>
            <person name="Hug L.A."/>
            <person name="Sharon I."/>
            <person name="Castelle C.J."/>
            <person name="Probst A.J."/>
            <person name="Thomas B.C."/>
            <person name="Singh A."/>
            <person name="Wilkins M.J."/>
            <person name="Karaoz U."/>
            <person name="Brodie E.L."/>
            <person name="Williams K.H."/>
            <person name="Hubbard S.S."/>
            <person name="Banfield J.F."/>
        </authorList>
    </citation>
    <scope>NUCLEOTIDE SEQUENCE [LARGE SCALE GENOMIC DNA]</scope>
</reference>
<dbReference type="Proteomes" id="UP000179047">
    <property type="component" value="Unassembled WGS sequence"/>
</dbReference>
<gene>
    <name evidence="1" type="ORF">A3A33_00085</name>
</gene>
<comment type="caution">
    <text evidence="1">The sequence shown here is derived from an EMBL/GenBank/DDBJ whole genome shotgun (WGS) entry which is preliminary data.</text>
</comment>
<name>A0A1F8GUI1_9BACT</name>
<dbReference type="AlphaFoldDB" id="A0A1F8GUI1"/>
<proteinExistence type="predicted"/>
<dbReference type="EMBL" id="MGKP01000010">
    <property type="protein sequence ID" value="OGN29043.1"/>
    <property type="molecule type" value="Genomic_DNA"/>
</dbReference>
<evidence type="ECO:0000313" key="2">
    <source>
        <dbReference type="Proteomes" id="UP000179047"/>
    </source>
</evidence>
<dbReference type="STRING" id="1802701.A3A33_00085"/>
<organism evidence="1 2">
    <name type="scientific">Candidatus Yanofskybacteria bacterium RIFCSPLOWO2_01_FULL_49_25</name>
    <dbReference type="NCBI Taxonomy" id="1802701"/>
    <lineage>
        <taxon>Bacteria</taxon>
        <taxon>Candidatus Yanofskyibacteriota</taxon>
    </lineage>
</organism>
<protein>
    <submittedName>
        <fullName evidence="1">Uncharacterized protein</fullName>
    </submittedName>
</protein>
<sequence length="141" mass="15231">MNCTKEAVQMSATTRPFYEVITSEIIMASIGASMGAQSPVGRDKLLEIMTLLGVARASDMPPGEAGKMYDLVKKLPGDIRQGMNAVTLARYDSLLQVINACIEELGAREPDPKQAVEIALSISNIQRITEVFLLPPNSPLP</sequence>
<accession>A0A1F8GUI1</accession>